<keyword evidence="8" id="KW-1185">Reference proteome</keyword>
<keyword evidence="3" id="KW-0547">Nucleotide-binding</keyword>
<dbReference type="EMBL" id="CALNXJ010000026">
    <property type="protein sequence ID" value="CAH3131574.1"/>
    <property type="molecule type" value="Genomic_DNA"/>
</dbReference>
<keyword evidence="4" id="KW-0418">Kinase</keyword>
<dbReference type="InterPro" id="IPR008271">
    <property type="entry name" value="Ser/Thr_kinase_AS"/>
</dbReference>
<keyword evidence="1" id="KW-0723">Serine/threonine-protein kinase</keyword>
<proteinExistence type="predicted"/>
<protein>
    <recommendedName>
        <fullName evidence="6">Protein kinase domain-containing protein</fullName>
    </recommendedName>
</protein>
<dbReference type="InterPro" id="IPR000719">
    <property type="entry name" value="Prot_kinase_dom"/>
</dbReference>
<dbReference type="PROSITE" id="PS00108">
    <property type="entry name" value="PROTEIN_KINASE_ST"/>
    <property type="match status" value="1"/>
</dbReference>
<evidence type="ECO:0000256" key="3">
    <source>
        <dbReference type="ARBA" id="ARBA00022741"/>
    </source>
</evidence>
<dbReference type="InterPro" id="IPR011009">
    <property type="entry name" value="Kinase-like_dom_sf"/>
</dbReference>
<dbReference type="PANTHER" id="PTHR24058:SF130">
    <property type="entry name" value="SERINE_THREONINE PROTEIN KINASES-RELATED"/>
    <property type="match status" value="1"/>
</dbReference>
<evidence type="ECO:0000256" key="2">
    <source>
        <dbReference type="ARBA" id="ARBA00022679"/>
    </source>
</evidence>
<evidence type="ECO:0000259" key="6">
    <source>
        <dbReference type="PROSITE" id="PS50011"/>
    </source>
</evidence>
<dbReference type="PANTHER" id="PTHR24058">
    <property type="entry name" value="DUAL SPECIFICITY PROTEIN KINASE"/>
    <property type="match status" value="1"/>
</dbReference>
<dbReference type="Gene3D" id="1.10.510.10">
    <property type="entry name" value="Transferase(Phosphotransferase) domain 1"/>
    <property type="match status" value="1"/>
</dbReference>
<keyword evidence="5" id="KW-0067">ATP-binding</keyword>
<evidence type="ECO:0000256" key="5">
    <source>
        <dbReference type="ARBA" id="ARBA00022840"/>
    </source>
</evidence>
<dbReference type="InterPro" id="IPR050494">
    <property type="entry name" value="Ser_Thr_dual-spec_kinase"/>
</dbReference>
<accession>A0AAU9WZL5</accession>
<dbReference type="AlphaFoldDB" id="A0AAU9WZL5"/>
<feature type="non-terminal residue" evidence="7">
    <location>
        <position position="296"/>
    </location>
</feature>
<dbReference type="Pfam" id="PF00069">
    <property type="entry name" value="Pkinase"/>
    <property type="match status" value="1"/>
</dbReference>
<gene>
    <name evidence="7" type="ORF">PMEA_00014724</name>
</gene>
<dbReference type="PROSITE" id="PS50011">
    <property type="entry name" value="PROTEIN_KINASE_DOM"/>
    <property type="match status" value="1"/>
</dbReference>
<dbReference type="Proteomes" id="UP001159428">
    <property type="component" value="Unassembled WGS sequence"/>
</dbReference>
<dbReference type="SMART" id="SM00220">
    <property type="entry name" value="S_TKc"/>
    <property type="match status" value="1"/>
</dbReference>
<evidence type="ECO:0000313" key="8">
    <source>
        <dbReference type="Proteomes" id="UP001159428"/>
    </source>
</evidence>
<dbReference type="SUPFAM" id="SSF56112">
    <property type="entry name" value="Protein kinase-like (PK-like)"/>
    <property type="match status" value="1"/>
</dbReference>
<organism evidence="7 8">
    <name type="scientific">Pocillopora meandrina</name>
    <dbReference type="NCBI Taxonomy" id="46732"/>
    <lineage>
        <taxon>Eukaryota</taxon>
        <taxon>Metazoa</taxon>
        <taxon>Cnidaria</taxon>
        <taxon>Anthozoa</taxon>
        <taxon>Hexacorallia</taxon>
        <taxon>Scleractinia</taxon>
        <taxon>Astrocoeniina</taxon>
        <taxon>Pocilloporidae</taxon>
        <taxon>Pocillopora</taxon>
    </lineage>
</organism>
<dbReference type="GO" id="GO:0004674">
    <property type="term" value="F:protein serine/threonine kinase activity"/>
    <property type="evidence" value="ECO:0007669"/>
    <property type="project" value="UniProtKB-KW"/>
</dbReference>
<name>A0AAU9WZL5_9CNID</name>
<comment type="caution">
    <text evidence="7">The sequence shown here is derived from an EMBL/GenBank/DDBJ whole genome shotgun (WGS) entry which is preliminary data.</text>
</comment>
<feature type="domain" description="Protein kinase" evidence="6">
    <location>
        <begin position="1"/>
        <end position="296"/>
    </location>
</feature>
<reference evidence="7 8" key="1">
    <citation type="submission" date="2022-05" db="EMBL/GenBank/DDBJ databases">
        <authorList>
            <consortium name="Genoscope - CEA"/>
            <person name="William W."/>
        </authorList>
    </citation>
    <scope>NUCLEOTIDE SEQUENCE [LARGE SCALE GENOMIC DNA]</scope>
</reference>
<evidence type="ECO:0000256" key="4">
    <source>
        <dbReference type="ARBA" id="ARBA00022777"/>
    </source>
</evidence>
<evidence type="ECO:0000313" key="7">
    <source>
        <dbReference type="EMBL" id="CAH3131574.1"/>
    </source>
</evidence>
<evidence type="ECO:0000256" key="1">
    <source>
        <dbReference type="ARBA" id="ARBA00022527"/>
    </source>
</evidence>
<sequence>MNLDYSRLGAQEADCIQQLNKADPLDVPRTVQLFNVFSFEGHYCLVFELLRPQPLHQYFQKLSYEKKLGVLSLLTSLVFKSILSQALGFLGRQNVIHADLKPENILFEEGDETKIKVVDFGNAIHWVHREVSLYYDEFELQTLLYRAPEVMFGVPFGPEIDIWSLGCIVAELYIGKPLFLGGNRTKVLQEVTSIIGPIPWSPFHTGKFFEDLSQFIGHHNSALSRILSLFMFMTLASERLFTDRELYGLLRLNKLSYAGSCTDILFPTEYNFKPYVDEEVKRQHFSGTELLKKGTT</sequence>
<keyword evidence="2" id="KW-0808">Transferase</keyword>
<dbReference type="GO" id="GO:0005524">
    <property type="term" value="F:ATP binding"/>
    <property type="evidence" value="ECO:0007669"/>
    <property type="project" value="UniProtKB-KW"/>
</dbReference>